<evidence type="ECO:0000256" key="5">
    <source>
        <dbReference type="SAM" id="SignalP"/>
    </source>
</evidence>
<feature type="signal peptide" evidence="5">
    <location>
        <begin position="1"/>
        <end position="20"/>
    </location>
</feature>
<dbReference type="GO" id="GO:0031505">
    <property type="term" value="P:fungal-type cell wall organization"/>
    <property type="evidence" value="ECO:0007669"/>
    <property type="project" value="TreeGrafter"/>
</dbReference>
<gene>
    <name evidence="7" type="primary">UTR2_1</name>
    <name evidence="7" type="ORF">IWQ62_001448</name>
</gene>
<dbReference type="GO" id="GO:0009277">
    <property type="term" value="C:fungal-type cell wall"/>
    <property type="evidence" value="ECO:0007669"/>
    <property type="project" value="TreeGrafter"/>
</dbReference>
<evidence type="ECO:0000256" key="3">
    <source>
        <dbReference type="ARBA" id="ARBA00023295"/>
    </source>
</evidence>
<dbReference type="Gene3D" id="2.60.120.200">
    <property type="match status" value="1"/>
</dbReference>
<dbReference type="EMBL" id="JANBPY010000231">
    <property type="protein sequence ID" value="KAJ1968103.1"/>
    <property type="molecule type" value="Genomic_DNA"/>
</dbReference>
<organism evidence="7 8">
    <name type="scientific">Dispira parvispora</name>
    <dbReference type="NCBI Taxonomy" id="1520584"/>
    <lineage>
        <taxon>Eukaryota</taxon>
        <taxon>Fungi</taxon>
        <taxon>Fungi incertae sedis</taxon>
        <taxon>Zoopagomycota</taxon>
        <taxon>Kickxellomycotina</taxon>
        <taxon>Dimargaritomycetes</taxon>
        <taxon>Dimargaritales</taxon>
        <taxon>Dimargaritaceae</taxon>
        <taxon>Dispira</taxon>
    </lineage>
</organism>
<proteinExistence type="predicted"/>
<dbReference type="InterPro" id="IPR050546">
    <property type="entry name" value="Glycosyl_Hydrlase_16"/>
</dbReference>
<sequence>MKFVSVASIFLAAVGAYVAADDCAPKRWDFNDPSEMSSFDVVNCGENAYVENGQMVWSITKACNSTTLAYPTVLQSGKITASIKSSDKDGAVTAFIMMGWKPNRVDELDFEWVGRHLDYAQSMYFVDGQRVGNDTQEGRHSVPSGDTSSAFNTYAIEFTDNFVKWSVNDQVVRTLEKKDDATFPNFADHLQFGIWDGSNVESWAGKMDWNAYDRAFAYMDWLEVAPYCNNTSTTSETSSPTSSVETASTTAGAITSTDSTAQPTGEPTEGGSSSTTTTTSDSVTDTNTAPTNTNTDAGDNGSTSTSGSDSSSNTSTDAGNNGSTSATGSDSPTSTNTDSDNSGSTSTTGSDSPTNTNGGDIPSETPSTTGDTVPTVVPGKCKPNYHK</sequence>
<dbReference type="PANTHER" id="PTHR10963:SF22">
    <property type="entry name" value="GLYCOSIDASE CRH2-RELATED"/>
    <property type="match status" value="1"/>
</dbReference>
<evidence type="ECO:0000259" key="6">
    <source>
        <dbReference type="PROSITE" id="PS51762"/>
    </source>
</evidence>
<dbReference type="Pfam" id="PF00722">
    <property type="entry name" value="Glyco_hydro_16"/>
    <property type="match status" value="1"/>
</dbReference>
<accession>A0A9W8AYB8</accession>
<dbReference type="AlphaFoldDB" id="A0A9W8AYB8"/>
<dbReference type="SUPFAM" id="SSF49899">
    <property type="entry name" value="Concanavalin A-like lectins/glucanases"/>
    <property type="match status" value="1"/>
</dbReference>
<dbReference type="OrthoDB" id="4781at2759"/>
<dbReference type="GO" id="GO:0005975">
    <property type="term" value="P:carbohydrate metabolic process"/>
    <property type="evidence" value="ECO:0007669"/>
    <property type="project" value="InterPro"/>
</dbReference>
<keyword evidence="3 7" id="KW-0326">Glycosidase</keyword>
<dbReference type="GO" id="GO:0004553">
    <property type="term" value="F:hydrolase activity, hydrolyzing O-glycosyl compounds"/>
    <property type="evidence" value="ECO:0007669"/>
    <property type="project" value="InterPro"/>
</dbReference>
<dbReference type="PANTHER" id="PTHR10963">
    <property type="entry name" value="GLYCOSYL HYDROLASE-RELATED"/>
    <property type="match status" value="1"/>
</dbReference>
<dbReference type="Proteomes" id="UP001150925">
    <property type="component" value="Unassembled WGS sequence"/>
</dbReference>
<keyword evidence="1 5" id="KW-0732">Signal</keyword>
<evidence type="ECO:0000313" key="8">
    <source>
        <dbReference type="Proteomes" id="UP001150925"/>
    </source>
</evidence>
<feature type="domain" description="GH16" evidence="6">
    <location>
        <begin position="26"/>
        <end position="230"/>
    </location>
</feature>
<evidence type="ECO:0000313" key="7">
    <source>
        <dbReference type="EMBL" id="KAJ1968103.1"/>
    </source>
</evidence>
<evidence type="ECO:0000256" key="1">
    <source>
        <dbReference type="ARBA" id="ARBA00022729"/>
    </source>
</evidence>
<name>A0A9W8AYB8_9FUNG</name>
<keyword evidence="8" id="KW-1185">Reference proteome</keyword>
<dbReference type="InterPro" id="IPR000757">
    <property type="entry name" value="Beta-glucanase-like"/>
</dbReference>
<feature type="compositionally biased region" description="Low complexity" evidence="4">
    <location>
        <begin position="231"/>
        <end position="378"/>
    </location>
</feature>
<feature type="chain" id="PRO_5040872332" evidence="5">
    <location>
        <begin position="21"/>
        <end position="387"/>
    </location>
</feature>
<dbReference type="InterPro" id="IPR013320">
    <property type="entry name" value="ConA-like_dom_sf"/>
</dbReference>
<feature type="region of interest" description="Disordered" evidence="4">
    <location>
        <begin position="230"/>
        <end position="387"/>
    </location>
</feature>
<evidence type="ECO:0000256" key="2">
    <source>
        <dbReference type="ARBA" id="ARBA00022801"/>
    </source>
</evidence>
<reference evidence="7" key="1">
    <citation type="submission" date="2022-07" db="EMBL/GenBank/DDBJ databases">
        <title>Phylogenomic reconstructions and comparative analyses of Kickxellomycotina fungi.</title>
        <authorList>
            <person name="Reynolds N.K."/>
            <person name="Stajich J.E."/>
            <person name="Barry K."/>
            <person name="Grigoriev I.V."/>
            <person name="Crous P."/>
            <person name="Smith M.E."/>
        </authorList>
    </citation>
    <scope>NUCLEOTIDE SEQUENCE</scope>
    <source>
        <strain evidence="7">RSA 1196</strain>
    </source>
</reference>
<keyword evidence="2" id="KW-0378">Hydrolase</keyword>
<protein>
    <submittedName>
        <fullName evidence="7">Glycosidase CRH2</fullName>
    </submittedName>
</protein>
<dbReference type="GO" id="GO:0016757">
    <property type="term" value="F:glycosyltransferase activity"/>
    <property type="evidence" value="ECO:0007669"/>
    <property type="project" value="TreeGrafter"/>
</dbReference>
<evidence type="ECO:0000256" key="4">
    <source>
        <dbReference type="SAM" id="MobiDB-lite"/>
    </source>
</evidence>
<dbReference type="PROSITE" id="PS51762">
    <property type="entry name" value="GH16_2"/>
    <property type="match status" value="1"/>
</dbReference>
<comment type="caution">
    <text evidence="7">The sequence shown here is derived from an EMBL/GenBank/DDBJ whole genome shotgun (WGS) entry which is preliminary data.</text>
</comment>